<proteinExistence type="predicted"/>
<accession>A0A914PF76</accession>
<evidence type="ECO:0000313" key="1">
    <source>
        <dbReference type="Proteomes" id="UP000887578"/>
    </source>
</evidence>
<keyword evidence="1" id="KW-1185">Reference proteome</keyword>
<dbReference type="WBParaSite" id="PDA_v2.g1635.t1">
    <property type="protein sequence ID" value="PDA_v2.g1635.t1"/>
    <property type="gene ID" value="PDA_v2.g1635"/>
</dbReference>
<name>A0A914PF76_9BILA</name>
<reference evidence="2" key="1">
    <citation type="submission" date="2022-11" db="UniProtKB">
        <authorList>
            <consortium name="WormBaseParasite"/>
        </authorList>
    </citation>
    <scope>IDENTIFICATION</scope>
</reference>
<dbReference type="Proteomes" id="UP000887578">
    <property type="component" value="Unplaced"/>
</dbReference>
<organism evidence="1 2">
    <name type="scientific">Panagrolaimus davidi</name>
    <dbReference type="NCBI Taxonomy" id="227884"/>
    <lineage>
        <taxon>Eukaryota</taxon>
        <taxon>Metazoa</taxon>
        <taxon>Ecdysozoa</taxon>
        <taxon>Nematoda</taxon>
        <taxon>Chromadorea</taxon>
        <taxon>Rhabditida</taxon>
        <taxon>Tylenchina</taxon>
        <taxon>Panagrolaimomorpha</taxon>
        <taxon>Panagrolaimoidea</taxon>
        <taxon>Panagrolaimidae</taxon>
        <taxon>Panagrolaimus</taxon>
    </lineage>
</organism>
<evidence type="ECO:0000313" key="2">
    <source>
        <dbReference type="WBParaSite" id="PDA_v2.g1635.t1"/>
    </source>
</evidence>
<sequence>MYFHFNGTTSPYYVTGVSQYKNAEKSTNLVISKELRIVPVSDALEMVKIINGEPVKEGFHQVLQLLDSKTMKTVGTGNILGGKLGLSAAHVLTKSKTEQYYGFAGSYISKEGIPNPVVSIKPMPGFVEAEEGRDLVLI</sequence>
<dbReference type="AlphaFoldDB" id="A0A914PF76"/>
<protein>
    <submittedName>
        <fullName evidence="2">Uncharacterized protein</fullName>
    </submittedName>
</protein>